<feature type="domain" description="NPK1-activating kinesin-like protein C-terminal" evidence="4">
    <location>
        <begin position="152"/>
        <end position="314"/>
    </location>
</feature>
<gene>
    <name evidence="5" type="primary">gb14840</name>
    <name evidence="5" type="ORF">PR202_gb14840</name>
</gene>
<keyword evidence="6" id="KW-1185">Reference proteome</keyword>
<feature type="region of interest" description="Disordered" evidence="3">
    <location>
        <begin position="98"/>
        <end position="126"/>
    </location>
</feature>
<name>A0AAV5EU50_ELECO</name>
<organism evidence="5 6">
    <name type="scientific">Eleusine coracana subsp. coracana</name>
    <dbReference type="NCBI Taxonomy" id="191504"/>
    <lineage>
        <taxon>Eukaryota</taxon>
        <taxon>Viridiplantae</taxon>
        <taxon>Streptophyta</taxon>
        <taxon>Embryophyta</taxon>
        <taxon>Tracheophyta</taxon>
        <taxon>Spermatophyta</taxon>
        <taxon>Magnoliopsida</taxon>
        <taxon>Liliopsida</taxon>
        <taxon>Poales</taxon>
        <taxon>Poaceae</taxon>
        <taxon>PACMAD clade</taxon>
        <taxon>Chloridoideae</taxon>
        <taxon>Cynodonteae</taxon>
        <taxon>Eleusininae</taxon>
        <taxon>Eleusine</taxon>
    </lineage>
</organism>
<dbReference type="Pfam" id="PF11995">
    <property type="entry name" value="DUF3490"/>
    <property type="match status" value="1"/>
</dbReference>
<keyword evidence="1" id="KW-0493">Microtubule</keyword>
<dbReference type="GO" id="GO:0005874">
    <property type="term" value="C:microtubule"/>
    <property type="evidence" value="ECO:0007669"/>
    <property type="project" value="UniProtKB-KW"/>
</dbReference>
<dbReference type="PANTHER" id="PTHR47968:SF18">
    <property type="entry name" value="KINESIN-LIKE PROTEIN KIN-7F"/>
    <property type="match status" value="1"/>
</dbReference>
<accession>A0AAV5EU50</accession>
<evidence type="ECO:0000256" key="3">
    <source>
        <dbReference type="SAM" id="MobiDB-lite"/>
    </source>
</evidence>
<dbReference type="GO" id="GO:0007018">
    <property type="term" value="P:microtubule-based movement"/>
    <property type="evidence" value="ECO:0007669"/>
    <property type="project" value="InterPro"/>
</dbReference>
<dbReference type="InterPro" id="IPR027640">
    <property type="entry name" value="Kinesin-like_fam"/>
</dbReference>
<keyword evidence="2" id="KW-0175">Coiled coil</keyword>
<dbReference type="Proteomes" id="UP001054889">
    <property type="component" value="Unassembled WGS sequence"/>
</dbReference>
<comment type="caution">
    <text evidence="5">The sequence shown here is derived from an EMBL/GenBank/DDBJ whole genome shotgun (WGS) entry which is preliminary data.</text>
</comment>
<evidence type="ECO:0000256" key="1">
    <source>
        <dbReference type="ARBA" id="ARBA00022701"/>
    </source>
</evidence>
<evidence type="ECO:0000313" key="6">
    <source>
        <dbReference type="Proteomes" id="UP001054889"/>
    </source>
</evidence>
<reference evidence="5" key="1">
    <citation type="journal article" date="2018" name="DNA Res.">
        <title>Multiple hybrid de novo genome assembly of finger millet, an orphan allotetraploid crop.</title>
        <authorList>
            <person name="Hatakeyama M."/>
            <person name="Aluri S."/>
            <person name="Balachadran M.T."/>
            <person name="Sivarajan S.R."/>
            <person name="Patrignani A."/>
            <person name="Gruter S."/>
            <person name="Poveda L."/>
            <person name="Shimizu-Inatsugi R."/>
            <person name="Baeten J."/>
            <person name="Francoijs K.J."/>
            <person name="Nataraja K.N."/>
            <person name="Reddy Y.A.N."/>
            <person name="Phadnis S."/>
            <person name="Ravikumar R.L."/>
            <person name="Schlapbach R."/>
            <person name="Sreeman S.M."/>
            <person name="Shimizu K.K."/>
        </authorList>
    </citation>
    <scope>NUCLEOTIDE SEQUENCE</scope>
</reference>
<evidence type="ECO:0000256" key="2">
    <source>
        <dbReference type="SAM" id="Coils"/>
    </source>
</evidence>
<proteinExistence type="predicted"/>
<protein>
    <recommendedName>
        <fullName evidence="4">NPK1-activating kinesin-like protein C-terminal domain-containing protein</fullName>
    </recommendedName>
</protein>
<feature type="compositionally biased region" description="Polar residues" evidence="3">
    <location>
        <begin position="107"/>
        <end position="121"/>
    </location>
</feature>
<sequence length="333" mass="38196">MEQSRNTLLFASCAKEVVTNAQMEKEIKELKLQRDLAQSRLQDLLQVVGDNHASKRPMASARNFSFDVPQPYEDELSTTESSEVVNNGQSVRFQGRGTIQRGHRQNSENNLEFPTTTSYSGENGDLTEGTVKSVGLDPIMDALQSPSRWPLEFEKKQQEIIDLWHACNVSLVHRTYFFLLFKGDPADAIYMEVELRRLSFLKDTYSNGRMGSNVVAGSPNTSLISSAKKLLREREMLCRQMQKRLTIQERESMYTKWGVALTSKRRRLQVARRLWTETKDLEHVRESASLVARLIGLLEPGKALREMFGLSFAPQQFTRRSHNSWRYGRSILD</sequence>
<reference evidence="5" key="2">
    <citation type="submission" date="2021-12" db="EMBL/GenBank/DDBJ databases">
        <title>Resequencing data analysis of finger millet.</title>
        <authorList>
            <person name="Hatakeyama M."/>
            <person name="Aluri S."/>
            <person name="Balachadran M.T."/>
            <person name="Sivarajan S.R."/>
            <person name="Poveda L."/>
            <person name="Shimizu-Inatsugi R."/>
            <person name="Schlapbach R."/>
            <person name="Sreeman S.M."/>
            <person name="Shimizu K.K."/>
        </authorList>
    </citation>
    <scope>NUCLEOTIDE SEQUENCE</scope>
</reference>
<evidence type="ECO:0000259" key="4">
    <source>
        <dbReference type="Pfam" id="PF11995"/>
    </source>
</evidence>
<feature type="coiled-coil region" evidence="2">
    <location>
        <begin position="13"/>
        <end position="47"/>
    </location>
</feature>
<dbReference type="GO" id="GO:0003777">
    <property type="term" value="F:microtubule motor activity"/>
    <property type="evidence" value="ECO:0007669"/>
    <property type="project" value="InterPro"/>
</dbReference>
<dbReference type="EMBL" id="BQKI01000079">
    <property type="protein sequence ID" value="GJN26874.1"/>
    <property type="molecule type" value="Genomic_DNA"/>
</dbReference>
<dbReference type="PANTHER" id="PTHR47968">
    <property type="entry name" value="CENTROMERE PROTEIN E"/>
    <property type="match status" value="1"/>
</dbReference>
<dbReference type="AlphaFoldDB" id="A0AAV5EU50"/>
<evidence type="ECO:0000313" key="5">
    <source>
        <dbReference type="EMBL" id="GJN26874.1"/>
    </source>
</evidence>
<dbReference type="InterPro" id="IPR021881">
    <property type="entry name" value="NACK_C"/>
</dbReference>